<reference evidence="1" key="1">
    <citation type="submission" date="2024-01" db="EMBL/GenBank/DDBJ databases">
        <authorList>
            <person name="Webb A."/>
        </authorList>
    </citation>
    <scope>NUCLEOTIDE SEQUENCE</scope>
    <source>
        <strain evidence="1">Pm1</strain>
    </source>
</reference>
<evidence type="ECO:0000313" key="1">
    <source>
        <dbReference type="EMBL" id="CAK7931515.1"/>
    </source>
</evidence>
<organism evidence="1 2">
    <name type="scientific">Peronospora matthiolae</name>
    <dbReference type="NCBI Taxonomy" id="2874970"/>
    <lineage>
        <taxon>Eukaryota</taxon>
        <taxon>Sar</taxon>
        <taxon>Stramenopiles</taxon>
        <taxon>Oomycota</taxon>
        <taxon>Peronosporomycetes</taxon>
        <taxon>Peronosporales</taxon>
        <taxon>Peronosporaceae</taxon>
        <taxon>Peronospora</taxon>
    </lineage>
</organism>
<proteinExistence type="predicted"/>
<gene>
    <name evidence="1" type="ORF">PM001_LOCUS16665</name>
</gene>
<dbReference type="EMBL" id="CAKLBY020000175">
    <property type="protein sequence ID" value="CAK7931515.1"/>
    <property type="molecule type" value="Genomic_DNA"/>
</dbReference>
<dbReference type="Proteomes" id="UP001162060">
    <property type="component" value="Unassembled WGS sequence"/>
</dbReference>
<evidence type="ECO:0000313" key="2">
    <source>
        <dbReference type="Proteomes" id="UP001162060"/>
    </source>
</evidence>
<name>A0AAV1UDT7_9STRA</name>
<accession>A0AAV1UDT7</accession>
<comment type="caution">
    <text evidence="1">The sequence shown here is derived from an EMBL/GenBank/DDBJ whole genome shotgun (WGS) entry which is preliminary data.</text>
</comment>
<dbReference type="AlphaFoldDB" id="A0AAV1UDT7"/>
<sequence>MSQERHETETWDLKWMGAVLQSLEMYESALETAEFPSLLQTALEELMEAPEANATQLQELFDVLLQMIEIPIDSEIHPDTVTLLHSSRDWAIQTLLDVGVNQGREMGDNVLHSPTTMPESLQHMQATLFVSAPCRSADIEMELIESMLLAVEVEEDSETIVDVLEMCASNLQDDTCFLGFAETALSGKSESLSLGSGFLRRLYDRKYRQAHGDEQVVEHDVRHERRLIDALTLESRVRVWANHLPSWRSQLQAWVLAAHRAPLEPIISVLRDRWWSADDPITDGIPVTCQRYSHLYVTFIDWCRCHVDLLSSCRSMELVSMVSQSTRQEHSACFFSRQLLSHVPLHGCSSGSWSRDQRERAFTTILINLERLQTSCRTSDIVWQYEYIGILEQSQLLHEALELTFQNGTESKEVDMKDEDKSAARSSVRFFSWFHSFRVSESADEIASLVLTLSSKLKVPDICSGAQWLRRSRVDFGSLPILRLRLVWFWLLKSIDDHLQMPKLICDDRATAVAMIDVLESVEYVFRRFTPQRAKRSFQVELVTQLLVELEWRATNTQCETKDMFLSAIEPVQVWLTKVVSLMQLEEQAVHQKDSRTGYGNRRNSANDVEHLATRLELLLH</sequence>
<protein>
    <submittedName>
        <fullName evidence="1">Uncharacterized protein</fullName>
    </submittedName>
</protein>